<evidence type="ECO:0000313" key="9">
    <source>
        <dbReference type="Proteomes" id="UP000462362"/>
    </source>
</evidence>
<dbReference type="SUPFAM" id="SSF161098">
    <property type="entry name" value="MetI-like"/>
    <property type="match status" value="1"/>
</dbReference>
<evidence type="ECO:0000256" key="2">
    <source>
        <dbReference type="ARBA" id="ARBA00022448"/>
    </source>
</evidence>
<feature type="transmembrane region" description="Helical" evidence="7">
    <location>
        <begin position="292"/>
        <end position="315"/>
    </location>
</feature>
<dbReference type="PANTHER" id="PTHR30465:SF0">
    <property type="entry name" value="OLIGOPEPTIDE TRANSPORT SYSTEM PERMEASE PROTEIN APPB"/>
    <property type="match status" value="1"/>
</dbReference>
<feature type="transmembrane region" description="Helical" evidence="7">
    <location>
        <begin position="145"/>
        <end position="165"/>
    </location>
</feature>
<reference evidence="8 9" key="1">
    <citation type="journal article" date="2019" name="Nat. Med.">
        <title>A library of human gut bacterial isolates paired with longitudinal multiomics data enables mechanistic microbiome research.</title>
        <authorList>
            <person name="Poyet M."/>
            <person name="Groussin M."/>
            <person name="Gibbons S.M."/>
            <person name="Avila-Pacheco J."/>
            <person name="Jiang X."/>
            <person name="Kearney S.M."/>
            <person name="Perrotta A.R."/>
            <person name="Berdy B."/>
            <person name="Zhao S."/>
            <person name="Lieberman T.D."/>
            <person name="Swanson P.K."/>
            <person name="Smith M."/>
            <person name="Roesemann S."/>
            <person name="Alexander J.E."/>
            <person name="Rich S.A."/>
            <person name="Livny J."/>
            <person name="Vlamakis H."/>
            <person name="Clish C."/>
            <person name="Bullock K."/>
            <person name="Deik A."/>
            <person name="Scott J."/>
            <person name="Pierce K.A."/>
            <person name="Xavier R.J."/>
            <person name="Alm E.J."/>
        </authorList>
    </citation>
    <scope>NUCLEOTIDE SEQUENCE [LARGE SCALE GENOMIC DNA]</scope>
    <source>
        <strain evidence="8 9">BIOML-A2</strain>
    </source>
</reference>
<dbReference type="Pfam" id="PF19300">
    <property type="entry name" value="BPD_transp_1_N"/>
    <property type="match status" value="1"/>
</dbReference>
<comment type="similarity">
    <text evidence="7">Belongs to the binding-protein-dependent transport system permease family.</text>
</comment>
<keyword evidence="2 7" id="KW-0813">Transport</keyword>
<dbReference type="InterPro" id="IPR000515">
    <property type="entry name" value="MetI-like"/>
</dbReference>
<dbReference type="InterPro" id="IPR035906">
    <property type="entry name" value="MetI-like_sf"/>
</dbReference>
<evidence type="ECO:0000256" key="3">
    <source>
        <dbReference type="ARBA" id="ARBA00022475"/>
    </source>
</evidence>
<feature type="transmembrane region" description="Helical" evidence="7">
    <location>
        <begin position="248"/>
        <end position="272"/>
    </location>
</feature>
<organism evidence="8 9">
    <name type="scientific">Parasutterella excrementihominis</name>
    <dbReference type="NCBI Taxonomy" id="487175"/>
    <lineage>
        <taxon>Bacteria</taxon>
        <taxon>Pseudomonadati</taxon>
        <taxon>Pseudomonadota</taxon>
        <taxon>Betaproteobacteria</taxon>
        <taxon>Burkholderiales</taxon>
        <taxon>Sutterellaceae</taxon>
        <taxon>Parasutterella</taxon>
    </lineage>
</organism>
<accession>A0A6L6MWW1</accession>
<dbReference type="RefSeq" id="WP_021868133.1">
    <property type="nucleotide sequence ID" value="NZ_CAJUON010000024.1"/>
</dbReference>
<dbReference type="Pfam" id="PF00528">
    <property type="entry name" value="BPD_transp_1"/>
    <property type="match status" value="1"/>
</dbReference>
<evidence type="ECO:0000256" key="7">
    <source>
        <dbReference type="RuleBase" id="RU363032"/>
    </source>
</evidence>
<evidence type="ECO:0000256" key="4">
    <source>
        <dbReference type="ARBA" id="ARBA00022692"/>
    </source>
</evidence>
<comment type="caution">
    <text evidence="8">The sequence shown here is derived from an EMBL/GenBank/DDBJ whole genome shotgun (WGS) entry which is preliminary data.</text>
</comment>
<dbReference type="AlphaFoldDB" id="A0A6L6MWW1"/>
<dbReference type="PROSITE" id="PS50928">
    <property type="entry name" value="ABC_TM1"/>
    <property type="match status" value="1"/>
</dbReference>
<dbReference type="GO" id="GO:0055085">
    <property type="term" value="P:transmembrane transport"/>
    <property type="evidence" value="ECO:0007669"/>
    <property type="project" value="InterPro"/>
</dbReference>
<gene>
    <name evidence="8" type="ORF">GMD42_03805</name>
</gene>
<keyword evidence="3" id="KW-1003">Cell membrane</keyword>
<protein>
    <submittedName>
        <fullName evidence="8">ABC transporter permease subunit</fullName>
    </submittedName>
</protein>
<dbReference type="Proteomes" id="UP000462362">
    <property type="component" value="Unassembled WGS sequence"/>
</dbReference>
<feature type="transmembrane region" description="Helical" evidence="7">
    <location>
        <begin position="12"/>
        <end position="30"/>
    </location>
</feature>
<dbReference type="CDD" id="cd06261">
    <property type="entry name" value="TM_PBP2"/>
    <property type="match status" value="1"/>
</dbReference>
<proteinExistence type="inferred from homology"/>
<feature type="transmembrane region" description="Helical" evidence="7">
    <location>
        <begin position="185"/>
        <end position="204"/>
    </location>
</feature>
<feature type="transmembrane region" description="Helical" evidence="7">
    <location>
        <begin position="116"/>
        <end position="138"/>
    </location>
</feature>
<dbReference type="InterPro" id="IPR045621">
    <property type="entry name" value="BPD_transp_1_N"/>
</dbReference>
<keyword evidence="4 7" id="KW-0812">Transmembrane</keyword>
<name>A0A6L6MWW1_9BURK</name>
<evidence type="ECO:0000256" key="6">
    <source>
        <dbReference type="ARBA" id="ARBA00023136"/>
    </source>
</evidence>
<comment type="subcellular location">
    <subcellularLocation>
        <location evidence="1 7">Cell membrane</location>
        <topology evidence="1 7">Multi-pass membrane protein</topology>
    </subcellularLocation>
</comment>
<keyword evidence="6 7" id="KW-0472">Membrane</keyword>
<sequence length="325" mass="36231">MIRYLLRRIGYGFLILIGVNLLTFMLFFTVNTPDDMARLNIGGKRVTAEAIQNWKEEHGYDKPLLWNEKAKGSDKLTDTIFWQHSARLMVGDLGASDAGRDIAYEIKNRMWPSVALAFPTFLLGVFVIVVFSLGLVFFRHTKLEIGGVVFAIVMMSVSSLFYIIFGQWLFSKVLRLVPISGFETGTAMISFLILPIAIGVFSRIGGDALLYRSMFLEEINKDYVRTARAKGLSETAVLFKHVLRNASLPILTSTVAVLPMLFLGSLVMESFFGIPGLGSFTIDAINAQDFAIVRTMVFVGTVLYVIGLILTDVAYTIADPRIRLK</sequence>
<evidence type="ECO:0000256" key="5">
    <source>
        <dbReference type="ARBA" id="ARBA00022989"/>
    </source>
</evidence>
<dbReference type="GO" id="GO:0005886">
    <property type="term" value="C:plasma membrane"/>
    <property type="evidence" value="ECO:0007669"/>
    <property type="project" value="UniProtKB-SubCell"/>
</dbReference>
<keyword evidence="5 7" id="KW-1133">Transmembrane helix</keyword>
<dbReference type="PANTHER" id="PTHR30465">
    <property type="entry name" value="INNER MEMBRANE ABC TRANSPORTER"/>
    <property type="match status" value="1"/>
</dbReference>
<evidence type="ECO:0000313" key="8">
    <source>
        <dbReference type="EMBL" id="MTU42762.1"/>
    </source>
</evidence>
<dbReference type="Gene3D" id="1.10.3720.10">
    <property type="entry name" value="MetI-like"/>
    <property type="match status" value="1"/>
</dbReference>
<evidence type="ECO:0000256" key="1">
    <source>
        <dbReference type="ARBA" id="ARBA00004651"/>
    </source>
</evidence>
<dbReference type="EMBL" id="WNCL01000008">
    <property type="protein sequence ID" value="MTU42762.1"/>
    <property type="molecule type" value="Genomic_DNA"/>
</dbReference>